<sequence length="206" mass="21028">MGVDWPAFLLVVGVMFVVPGPDFALVLRHAGYGGAVRWAVGGGIVSGLCVHATAAALGISALLAASAEAFTVVKVLGAAYLVYLGVAALLAARRSGAAPTVAELAPCGRASAYRRGLLCNVLNPKAVLTFTSLLPQFMPDGRHPLAQTALMSGVVVGVGLAYWTVVLVAIGALARVLSRARVRRVIDRVAGGSLIVLGVHLLGTPL</sequence>
<feature type="transmembrane region" description="Helical" evidence="6">
    <location>
        <begin position="69"/>
        <end position="92"/>
    </location>
</feature>
<reference evidence="7 8" key="2">
    <citation type="submission" date="2019-09" db="EMBL/GenBank/DDBJ databases">
        <authorList>
            <person name="Jin C."/>
        </authorList>
    </citation>
    <scope>NUCLEOTIDE SEQUENCE [LARGE SCALE GENOMIC DNA]</scope>
    <source>
        <strain evidence="7 8">AN110305</strain>
    </source>
</reference>
<accession>A0A5B2WP36</accession>
<evidence type="ECO:0000256" key="4">
    <source>
        <dbReference type="ARBA" id="ARBA00022989"/>
    </source>
</evidence>
<comment type="caution">
    <text evidence="7">The sequence shown here is derived from an EMBL/GenBank/DDBJ whole genome shotgun (WGS) entry which is preliminary data.</text>
</comment>
<feature type="transmembrane region" description="Helical" evidence="6">
    <location>
        <begin position="6"/>
        <end position="27"/>
    </location>
</feature>
<dbReference type="AlphaFoldDB" id="A0A5B2WP36"/>
<dbReference type="OrthoDB" id="3175972at2"/>
<keyword evidence="4 6" id="KW-1133">Transmembrane helix</keyword>
<evidence type="ECO:0000313" key="8">
    <source>
        <dbReference type="Proteomes" id="UP000323454"/>
    </source>
</evidence>
<dbReference type="RefSeq" id="WP_149854163.1">
    <property type="nucleotide sequence ID" value="NZ_VUOB01000073.1"/>
</dbReference>
<dbReference type="Proteomes" id="UP000323454">
    <property type="component" value="Unassembled WGS sequence"/>
</dbReference>
<keyword evidence="8" id="KW-1185">Reference proteome</keyword>
<gene>
    <name evidence="7" type="ORF">F0L68_34910</name>
</gene>
<dbReference type="PIRSF" id="PIRSF006324">
    <property type="entry name" value="LeuE"/>
    <property type="match status" value="1"/>
</dbReference>
<name>A0A5B2WP36_9PSEU</name>
<evidence type="ECO:0000256" key="3">
    <source>
        <dbReference type="ARBA" id="ARBA00022692"/>
    </source>
</evidence>
<dbReference type="PANTHER" id="PTHR30086:SF20">
    <property type="entry name" value="ARGININE EXPORTER PROTEIN ARGO-RELATED"/>
    <property type="match status" value="1"/>
</dbReference>
<evidence type="ECO:0000256" key="1">
    <source>
        <dbReference type="ARBA" id="ARBA00004651"/>
    </source>
</evidence>
<feature type="transmembrane region" description="Helical" evidence="6">
    <location>
        <begin position="117"/>
        <end position="138"/>
    </location>
</feature>
<evidence type="ECO:0000256" key="2">
    <source>
        <dbReference type="ARBA" id="ARBA00022475"/>
    </source>
</evidence>
<dbReference type="PANTHER" id="PTHR30086">
    <property type="entry name" value="ARGININE EXPORTER PROTEIN ARGO"/>
    <property type="match status" value="1"/>
</dbReference>
<dbReference type="EMBL" id="VUOB01000073">
    <property type="protein sequence ID" value="KAA2252708.1"/>
    <property type="molecule type" value="Genomic_DNA"/>
</dbReference>
<keyword evidence="5 6" id="KW-0472">Membrane</keyword>
<evidence type="ECO:0000256" key="6">
    <source>
        <dbReference type="SAM" id="Phobius"/>
    </source>
</evidence>
<comment type="subcellular location">
    <subcellularLocation>
        <location evidence="1">Cell membrane</location>
        <topology evidence="1">Multi-pass membrane protein</topology>
    </subcellularLocation>
</comment>
<dbReference type="GO" id="GO:0015171">
    <property type="term" value="F:amino acid transmembrane transporter activity"/>
    <property type="evidence" value="ECO:0007669"/>
    <property type="project" value="TreeGrafter"/>
</dbReference>
<feature type="transmembrane region" description="Helical" evidence="6">
    <location>
        <begin position="39"/>
        <end position="63"/>
    </location>
</feature>
<protein>
    <submittedName>
        <fullName evidence="7">LysE family translocator</fullName>
    </submittedName>
</protein>
<keyword evidence="3 6" id="KW-0812">Transmembrane</keyword>
<dbReference type="GO" id="GO:0005886">
    <property type="term" value="C:plasma membrane"/>
    <property type="evidence" value="ECO:0007669"/>
    <property type="project" value="UniProtKB-SubCell"/>
</dbReference>
<feature type="transmembrane region" description="Helical" evidence="6">
    <location>
        <begin position="150"/>
        <end position="173"/>
    </location>
</feature>
<proteinExistence type="predicted"/>
<keyword evidence="2" id="KW-1003">Cell membrane</keyword>
<dbReference type="Pfam" id="PF01810">
    <property type="entry name" value="LysE"/>
    <property type="match status" value="1"/>
</dbReference>
<evidence type="ECO:0000313" key="7">
    <source>
        <dbReference type="EMBL" id="KAA2252708.1"/>
    </source>
</evidence>
<organism evidence="7 8">
    <name type="scientific">Solihabitans fulvus</name>
    <dbReference type="NCBI Taxonomy" id="1892852"/>
    <lineage>
        <taxon>Bacteria</taxon>
        <taxon>Bacillati</taxon>
        <taxon>Actinomycetota</taxon>
        <taxon>Actinomycetes</taxon>
        <taxon>Pseudonocardiales</taxon>
        <taxon>Pseudonocardiaceae</taxon>
        <taxon>Solihabitans</taxon>
    </lineage>
</organism>
<evidence type="ECO:0000256" key="5">
    <source>
        <dbReference type="ARBA" id="ARBA00023136"/>
    </source>
</evidence>
<reference evidence="7 8" key="1">
    <citation type="submission" date="2019-09" db="EMBL/GenBank/DDBJ databases">
        <title>Goodfellowia gen. nov., a new genus of the Pseudonocardineae related to Actinoalloteichus, containing Goodfellowia coeruleoviolacea gen. nov., comb. nov. gen. nov., comb. nov.</title>
        <authorList>
            <person name="Labeda D."/>
        </authorList>
    </citation>
    <scope>NUCLEOTIDE SEQUENCE [LARGE SCALE GENOMIC DNA]</scope>
    <source>
        <strain evidence="7 8">AN110305</strain>
    </source>
</reference>
<dbReference type="InterPro" id="IPR001123">
    <property type="entry name" value="LeuE-type"/>
</dbReference>